<reference evidence="2 3" key="1">
    <citation type="journal article" date="2019" name="Nat. Microbiol.">
        <title>Mediterranean grassland soil C-N compound turnover is dependent on rainfall and depth, and is mediated by genomically divergent microorganisms.</title>
        <authorList>
            <person name="Diamond S."/>
            <person name="Andeer P.F."/>
            <person name="Li Z."/>
            <person name="Crits-Christoph A."/>
            <person name="Burstein D."/>
            <person name="Anantharaman K."/>
            <person name="Lane K.R."/>
            <person name="Thomas B.C."/>
            <person name="Pan C."/>
            <person name="Northen T.R."/>
            <person name="Banfield J.F."/>
        </authorList>
    </citation>
    <scope>NUCLEOTIDE SEQUENCE [LARGE SCALE GENOMIC DNA]</scope>
    <source>
        <strain evidence="2">WS_10</strain>
    </source>
</reference>
<feature type="chain" id="PRO_5021948277" description="Tetratricopeptide repeat protein" evidence="1">
    <location>
        <begin position="24"/>
        <end position="542"/>
    </location>
</feature>
<dbReference type="Proteomes" id="UP000319836">
    <property type="component" value="Unassembled WGS sequence"/>
</dbReference>
<dbReference type="InterPro" id="IPR011990">
    <property type="entry name" value="TPR-like_helical_dom_sf"/>
</dbReference>
<dbReference type="Gene3D" id="1.25.40.10">
    <property type="entry name" value="Tetratricopeptide repeat domain"/>
    <property type="match status" value="2"/>
</dbReference>
<name>A0A538TZE3_UNCEI</name>
<proteinExistence type="predicted"/>
<evidence type="ECO:0000256" key="1">
    <source>
        <dbReference type="SAM" id="SignalP"/>
    </source>
</evidence>
<organism evidence="2 3">
    <name type="scientific">Eiseniibacteriota bacterium</name>
    <dbReference type="NCBI Taxonomy" id="2212470"/>
    <lineage>
        <taxon>Bacteria</taxon>
        <taxon>Candidatus Eiseniibacteriota</taxon>
    </lineage>
</organism>
<dbReference type="AlphaFoldDB" id="A0A538TZE3"/>
<keyword evidence="1" id="KW-0732">Signal</keyword>
<evidence type="ECO:0008006" key="4">
    <source>
        <dbReference type="Google" id="ProtNLM"/>
    </source>
</evidence>
<protein>
    <recommendedName>
        <fullName evidence="4">Tetratricopeptide repeat protein</fullName>
    </recommendedName>
</protein>
<accession>A0A538TZE3</accession>
<dbReference type="PANTHER" id="PTHR45588">
    <property type="entry name" value="TPR DOMAIN-CONTAINING PROTEIN"/>
    <property type="match status" value="1"/>
</dbReference>
<dbReference type="PANTHER" id="PTHR45588:SF1">
    <property type="entry name" value="WW DOMAIN-CONTAINING PROTEIN"/>
    <property type="match status" value="1"/>
</dbReference>
<dbReference type="SUPFAM" id="SSF48452">
    <property type="entry name" value="TPR-like"/>
    <property type="match status" value="1"/>
</dbReference>
<dbReference type="EMBL" id="VBPA01000350">
    <property type="protein sequence ID" value="TMQ69025.1"/>
    <property type="molecule type" value="Genomic_DNA"/>
</dbReference>
<feature type="signal peptide" evidence="1">
    <location>
        <begin position="1"/>
        <end position="23"/>
    </location>
</feature>
<evidence type="ECO:0000313" key="3">
    <source>
        <dbReference type="Proteomes" id="UP000319836"/>
    </source>
</evidence>
<comment type="caution">
    <text evidence="2">The sequence shown here is derived from an EMBL/GenBank/DDBJ whole genome shotgun (WGS) entry which is preliminary data.</text>
</comment>
<gene>
    <name evidence="2" type="ORF">E6K80_13090</name>
</gene>
<sequence length="542" mass="58605">MRARPMMIALAATLALTPVAAQAQHEHEHAPPERLGTVHFPISCARELQPTFDRGVALLHSFAYAEAARTFGELAAKDPRCAMAQWGIAMSQLHVIWGPPTAEEFAVGHAAAEKAVAIGAPTARERDYVGAIAAYYKGEGIAHAARVVAFERGMAAVAEHDPADHEAAIFHALAILGVAYNSPPDKTYARQKQAAAILDRMLQLEPEHPGIAHYMIHAFDYPDLAELALPAARAYAKIAPSSPHALHMPSHIFTRLGMWKESIASNRASMDAAQAWIARTHPGATAFDALHAMDYLEYAYLQTGQDERARDIMDKAASVTALDATAFQAGYALAAIPARFALERRAWKEAAGLTPRPAFYPWAQVSYAEAIVHFARAVGSARTGDLPAARAALARLEAIQSGLKGQKGFDWATQVEVQRRAAAAWIARAEKKDDEAVRLLRSAADLEDSTDKHPVTPGSVLPAREQLADLLNELDRPREALVEYESSMHAAPARLNGYLGAARAAEQVGSLEKAHDFQDRAVASCGGTLPSRGVFVKINDRR</sequence>
<evidence type="ECO:0000313" key="2">
    <source>
        <dbReference type="EMBL" id="TMQ69025.1"/>
    </source>
</evidence>